<dbReference type="EMBL" id="OX596115">
    <property type="protein sequence ID" value="CAN0471827.1"/>
    <property type="molecule type" value="Genomic_DNA"/>
</dbReference>
<evidence type="ECO:0000313" key="2">
    <source>
        <dbReference type="Proteomes" id="UP001162501"/>
    </source>
</evidence>
<protein>
    <submittedName>
        <fullName evidence="1">Uncharacterized protein</fullName>
    </submittedName>
</protein>
<evidence type="ECO:0000313" key="1">
    <source>
        <dbReference type="EMBL" id="CAN0471827.1"/>
    </source>
</evidence>
<organism evidence="1 2">
    <name type="scientific">Rangifer tarandus platyrhynchus</name>
    <name type="common">Svalbard reindeer</name>
    <dbReference type="NCBI Taxonomy" id="3082113"/>
    <lineage>
        <taxon>Eukaryota</taxon>
        <taxon>Metazoa</taxon>
        <taxon>Chordata</taxon>
        <taxon>Craniata</taxon>
        <taxon>Vertebrata</taxon>
        <taxon>Euteleostomi</taxon>
        <taxon>Mammalia</taxon>
        <taxon>Eutheria</taxon>
        <taxon>Laurasiatheria</taxon>
        <taxon>Artiodactyla</taxon>
        <taxon>Ruminantia</taxon>
        <taxon>Pecora</taxon>
        <taxon>Cervidae</taxon>
        <taxon>Odocoileinae</taxon>
        <taxon>Rangifer</taxon>
    </lineage>
</organism>
<accession>A0AC59ZNJ7</accession>
<reference evidence="1" key="2">
    <citation type="submission" date="2025-03" db="EMBL/GenBank/DDBJ databases">
        <authorList>
            <consortium name="ELIXIR-Norway"/>
            <consortium name="Elixir Norway"/>
        </authorList>
    </citation>
    <scope>NUCLEOTIDE SEQUENCE</scope>
</reference>
<proteinExistence type="predicted"/>
<sequence length="350" mass="39725">MKKCYYDEMEAESYMKHDCVGYVLKEVPVRLQECIKLFTTVETLEKENPWSCPTCKQHQPTTKKLDLWMLPETLIIHLKRFSYTTFSREKLDISVEFPIRDLDFSDFVTKPQDDSAPELYKYDLIAVSNHHGGLQDGHYTTFACNKDNGQWHYSMTTASCLRWRIRLSPRQPMSSSTSARTWQAFCNPRLAHRSPGVLCLRCTTQARVHACKLRGPSPTSGKEAVPALFLPEATPVLLPIRCPTPGATGLVVAAILLCCLHCSLPGKKRSWLLPAVCSPPVFALQSINLPFYSLFMILPFLLVLSLGCSWGGGGVHLNRVYFLTEILYLALYVYKSTSVFLKKKKFRSKL</sequence>
<reference evidence="1" key="1">
    <citation type="submission" date="2023-05" db="EMBL/GenBank/DDBJ databases">
        <authorList>
            <consortium name="ELIXIR-Norway"/>
        </authorList>
    </citation>
    <scope>NUCLEOTIDE SEQUENCE</scope>
</reference>
<gene>
    <name evidence="1" type="ORF">MRATA1EN22A_LOCUS20556</name>
</gene>
<name>A0AC59ZNJ7_RANTA</name>
<dbReference type="Proteomes" id="UP001162501">
    <property type="component" value="Chromosome 31"/>
</dbReference>